<reference evidence="1" key="1">
    <citation type="submission" date="2023-05" db="EMBL/GenBank/DDBJ databases">
        <authorList>
            <person name="Huff M."/>
        </authorList>
    </citation>
    <scope>NUCLEOTIDE SEQUENCE</scope>
</reference>
<protein>
    <submittedName>
        <fullName evidence="1">Uncharacterized protein</fullName>
    </submittedName>
</protein>
<dbReference type="AlphaFoldDB" id="A0AAD2AAI6"/>
<sequence length="160" mass="18865">MVSQIIDRDNQITPLPMRPSITQFYFRRRKRIEETNIFEKSVGDEGLMKEKRRRRVGSTELTKLGINCNALSNLDHHLWLQILENDFGKVSKNRNCWSKVNYSDSIRKRRNSDCFVNELKNSGLLTKKWVRLSFEGADPKIFIGLQCKVRIHLKCRHMNA</sequence>
<dbReference type="Proteomes" id="UP000834106">
    <property type="component" value="Chromosome 20"/>
</dbReference>
<gene>
    <name evidence="1" type="ORF">FPE_LOCUS31678</name>
</gene>
<dbReference type="EMBL" id="OU503055">
    <property type="protein sequence ID" value="CAI9784248.1"/>
    <property type="molecule type" value="Genomic_DNA"/>
</dbReference>
<proteinExistence type="predicted"/>
<organism evidence="1 2">
    <name type="scientific">Fraxinus pennsylvanica</name>
    <dbReference type="NCBI Taxonomy" id="56036"/>
    <lineage>
        <taxon>Eukaryota</taxon>
        <taxon>Viridiplantae</taxon>
        <taxon>Streptophyta</taxon>
        <taxon>Embryophyta</taxon>
        <taxon>Tracheophyta</taxon>
        <taxon>Spermatophyta</taxon>
        <taxon>Magnoliopsida</taxon>
        <taxon>eudicotyledons</taxon>
        <taxon>Gunneridae</taxon>
        <taxon>Pentapetalae</taxon>
        <taxon>asterids</taxon>
        <taxon>lamiids</taxon>
        <taxon>Lamiales</taxon>
        <taxon>Oleaceae</taxon>
        <taxon>Oleeae</taxon>
        <taxon>Fraxinus</taxon>
    </lineage>
</organism>
<evidence type="ECO:0000313" key="1">
    <source>
        <dbReference type="EMBL" id="CAI9784248.1"/>
    </source>
</evidence>
<accession>A0AAD2AAI6</accession>
<keyword evidence="2" id="KW-1185">Reference proteome</keyword>
<name>A0AAD2AAI6_9LAMI</name>
<evidence type="ECO:0000313" key="2">
    <source>
        <dbReference type="Proteomes" id="UP000834106"/>
    </source>
</evidence>